<dbReference type="SUPFAM" id="SSF52833">
    <property type="entry name" value="Thioredoxin-like"/>
    <property type="match status" value="1"/>
</dbReference>
<evidence type="ECO:0000259" key="5">
    <source>
        <dbReference type="Pfam" id="PF00462"/>
    </source>
</evidence>
<comment type="catalytic activity">
    <reaction evidence="3">
        <text>1-chloro-2,4-dinitrobenzene + glutathione = 2,4-dinitrophenyl-S-glutathione + chloride + H(+)</text>
        <dbReference type="Rhea" id="RHEA:51220"/>
        <dbReference type="ChEBI" id="CHEBI:15378"/>
        <dbReference type="ChEBI" id="CHEBI:17996"/>
        <dbReference type="ChEBI" id="CHEBI:34718"/>
        <dbReference type="ChEBI" id="CHEBI:57925"/>
        <dbReference type="ChEBI" id="CHEBI:133977"/>
        <dbReference type="EC" id="2.5.1.18"/>
    </reaction>
</comment>
<dbReference type="Pfam" id="PF00462">
    <property type="entry name" value="Glutaredoxin"/>
    <property type="match status" value="1"/>
</dbReference>
<comment type="catalytic activity">
    <reaction evidence="1">
        <text>2 glutathione + H2O2 = glutathione disulfide + 2 H2O</text>
        <dbReference type="Rhea" id="RHEA:16833"/>
        <dbReference type="ChEBI" id="CHEBI:15377"/>
        <dbReference type="ChEBI" id="CHEBI:16240"/>
        <dbReference type="ChEBI" id="CHEBI:57925"/>
        <dbReference type="ChEBI" id="CHEBI:58297"/>
        <dbReference type="EC" id="1.11.1.9"/>
    </reaction>
</comment>
<dbReference type="GO" id="GO:0004602">
    <property type="term" value="F:glutathione peroxidase activity"/>
    <property type="evidence" value="ECO:0007669"/>
    <property type="project" value="UniProtKB-EC"/>
</dbReference>
<dbReference type="PRINTS" id="PR00160">
    <property type="entry name" value="GLUTAREDOXIN"/>
</dbReference>
<dbReference type="GO" id="GO:0005737">
    <property type="term" value="C:cytoplasm"/>
    <property type="evidence" value="ECO:0007669"/>
    <property type="project" value="TreeGrafter"/>
</dbReference>
<evidence type="ECO:0000256" key="4">
    <source>
        <dbReference type="ARBA" id="ARBA00047960"/>
    </source>
</evidence>
<dbReference type="InterPro" id="IPR002109">
    <property type="entry name" value="Glutaredoxin"/>
</dbReference>
<dbReference type="PROSITE" id="PS51354">
    <property type="entry name" value="GLUTAREDOXIN_2"/>
    <property type="match status" value="1"/>
</dbReference>
<gene>
    <name evidence="6" type="ORF">N7456_013038</name>
</gene>
<protein>
    <recommendedName>
        <fullName evidence="5">Glutaredoxin domain-containing protein</fullName>
    </recommendedName>
</protein>
<dbReference type="Gene3D" id="3.40.30.10">
    <property type="entry name" value="Glutaredoxin"/>
    <property type="match status" value="1"/>
</dbReference>
<evidence type="ECO:0000313" key="6">
    <source>
        <dbReference type="EMBL" id="KAJ5083611.1"/>
    </source>
</evidence>
<dbReference type="GO" id="GO:0004364">
    <property type="term" value="F:glutathione transferase activity"/>
    <property type="evidence" value="ECO:0007669"/>
    <property type="project" value="UniProtKB-EC"/>
</dbReference>
<feature type="domain" description="Glutaredoxin" evidence="5">
    <location>
        <begin position="17"/>
        <end position="79"/>
    </location>
</feature>
<reference evidence="6" key="2">
    <citation type="journal article" date="2023" name="IMA Fungus">
        <title>Comparative genomic study of the Penicillium genus elucidates a diverse pangenome and 15 lateral gene transfer events.</title>
        <authorList>
            <person name="Petersen C."/>
            <person name="Sorensen T."/>
            <person name="Nielsen M.R."/>
            <person name="Sondergaard T.E."/>
            <person name="Sorensen J.L."/>
            <person name="Fitzpatrick D.A."/>
            <person name="Frisvad J.C."/>
            <person name="Nielsen K.L."/>
        </authorList>
    </citation>
    <scope>NUCLEOTIDE SEQUENCE</scope>
    <source>
        <strain evidence="6">IBT 30069</strain>
    </source>
</reference>
<dbReference type="CDD" id="cd03419">
    <property type="entry name" value="GRX_GRXh_1_2_like"/>
    <property type="match status" value="1"/>
</dbReference>
<keyword evidence="2" id="KW-0676">Redox-active center</keyword>
<organism evidence="6 7">
    <name type="scientific">Penicillium angulare</name>
    <dbReference type="NCBI Taxonomy" id="116970"/>
    <lineage>
        <taxon>Eukaryota</taxon>
        <taxon>Fungi</taxon>
        <taxon>Dikarya</taxon>
        <taxon>Ascomycota</taxon>
        <taxon>Pezizomycotina</taxon>
        <taxon>Eurotiomycetes</taxon>
        <taxon>Eurotiomycetidae</taxon>
        <taxon>Eurotiales</taxon>
        <taxon>Aspergillaceae</taxon>
        <taxon>Penicillium</taxon>
    </lineage>
</organism>
<reference evidence="6" key="1">
    <citation type="submission" date="2022-11" db="EMBL/GenBank/DDBJ databases">
        <authorList>
            <person name="Petersen C."/>
        </authorList>
    </citation>
    <scope>NUCLEOTIDE SEQUENCE</scope>
    <source>
        <strain evidence="6">IBT 30069</strain>
    </source>
</reference>
<dbReference type="InterPro" id="IPR014025">
    <property type="entry name" value="Glutaredoxin_subgr"/>
</dbReference>
<dbReference type="AlphaFoldDB" id="A0A9W9JW64"/>
<dbReference type="InterPro" id="IPR036249">
    <property type="entry name" value="Thioredoxin-like_sf"/>
</dbReference>
<keyword evidence="7" id="KW-1185">Reference proteome</keyword>
<dbReference type="OrthoDB" id="418495at2759"/>
<dbReference type="GO" id="GO:0005634">
    <property type="term" value="C:nucleus"/>
    <property type="evidence" value="ECO:0007669"/>
    <property type="project" value="TreeGrafter"/>
</dbReference>
<evidence type="ECO:0000256" key="3">
    <source>
        <dbReference type="ARBA" id="ARBA00035808"/>
    </source>
</evidence>
<evidence type="ECO:0000313" key="7">
    <source>
        <dbReference type="Proteomes" id="UP001149165"/>
    </source>
</evidence>
<dbReference type="Proteomes" id="UP001149165">
    <property type="component" value="Unassembled WGS sequence"/>
</dbReference>
<dbReference type="EMBL" id="JAPQKH010000008">
    <property type="protein sequence ID" value="KAJ5083611.1"/>
    <property type="molecule type" value="Genomic_DNA"/>
</dbReference>
<comment type="caution">
    <text evidence="6">The sequence shown here is derived from an EMBL/GenBank/DDBJ whole genome shotgun (WGS) entry which is preliminary data.</text>
</comment>
<proteinExistence type="predicted"/>
<evidence type="ECO:0000256" key="2">
    <source>
        <dbReference type="ARBA" id="ARBA00023284"/>
    </source>
</evidence>
<dbReference type="GO" id="GO:0034599">
    <property type="term" value="P:cellular response to oxidative stress"/>
    <property type="evidence" value="ECO:0007669"/>
    <property type="project" value="TreeGrafter"/>
</dbReference>
<dbReference type="InterPro" id="IPR011899">
    <property type="entry name" value="Glutaredoxin_euk/vir"/>
</dbReference>
<accession>A0A9W9JW64</accession>
<evidence type="ECO:0000256" key="1">
    <source>
        <dbReference type="ARBA" id="ARBA00000217"/>
    </source>
</evidence>
<dbReference type="PANTHER" id="PTHR45694">
    <property type="entry name" value="GLUTAREDOXIN 2"/>
    <property type="match status" value="1"/>
</dbReference>
<dbReference type="FunFam" id="3.40.30.10:FF:000026">
    <property type="entry name" value="Glutaredoxin 2"/>
    <property type="match status" value="1"/>
</dbReference>
<name>A0A9W9JW64_9EURO</name>
<sequence>MSSAKTQAQNLIDQNAVMVFSKSYCPYCKSSKDLLSSFDAEFKTVELDDIKDGDAIQAALQEISGQRTVPNIFIGQKHIGGNSDLQALKSQLPELLKAVGASS</sequence>
<dbReference type="PANTHER" id="PTHR45694:SF18">
    <property type="entry name" value="GLUTAREDOXIN-1-RELATED"/>
    <property type="match status" value="1"/>
</dbReference>
<dbReference type="GO" id="GO:0015038">
    <property type="term" value="F:glutathione disulfide oxidoreductase activity"/>
    <property type="evidence" value="ECO:0007669"/>
    <property type="project" value="TreeGrafter"/>
</dbReference>
<dbReference type="NCBIfam" id="TIGR02180">
    <property type="entry name" value="GRX_euk"/>
    <property type="match status" value="1"/>
</dbReference>
<comment type="catalytic activity">
    <reaction evidence="4">
        <text>RX + glutathione = an S-substituted glutathione + a halide anion + H(+)</text>
        <dbReference type="Rhea" id="RHEA:16437"/>
        <dbReference type="ChEBI" id="CHEBI:15378"/>
        <dbReference type="ChEBI" id="CHEBI:16042"/>
        <dbReference type="ChEBI" id="CHEBI:17792"/>
        <dbReference type="ChEBI" id="CHEBI:57925"/>
        <dbReference type="ChEBI" id="CHEBI:90779"/>
        <dbReference type="EC" id="2.5.1.18"/>
    </reaction>
</comment>